<accession>A0A3B1D5U4</accession>
<protein>
    <recommendedName>
        <fullName evidence="4">Cytochrome c domain-containing protein</fullName>
    </recommendedName>
</protein>
<proteinExistence type="predicted"/>
<keyword evidence="1" id="KW-0349">Heme</keyword>
<evidence type="ECO:0000256" key="1">
    <source>
        <dbReference type="ARBA" id="ARBA00022617"/>
    </source>
</evidence>
<feature type="domain" description="Cytochrome c" evidence="4">
    <location>
        <begin position="39"/>
        <end position="131"/>
    </location>
</feature>
<feature type="domain" description="Cytochrome c" evidence="4">
    <location>
        <begin position="347"/>
        <end position="377"/>
    </location>
</feature>
<dbReference type="PANTHER" id="PTHR33751:SF1">
    <property type="entry name" value="CBB3-TYPE CYTOCHROME C OXIDASE SUBUNIT FIXP"/>
    <property type="match status" value="1"/>
</dbReference>
<feature type="domain" description="Cytochrome c" evidence="4">
    <location>
        <begin position="130"/>
        <end position="229"/>
    </location>
</feature>
<dbReference type="InterPro" id="IPR050597">
    <property type="entry name" value="Cytochrome_c_Oxidase_Subunit"/>
</dbReference>
<dbReference type="PANTHER" id="PTHR33751">
    <property type="entry name" value="CBB3-TYPE CYTOCHROME C OXIDASE SUBUNIT FIXP"/>
    <property type="match status" value="1"/>
</dbReference>
<dbReference type="AlphaFoldDB" id="A0A3B1D5U4"/>
<evidence type="ECO:0000259" key="4">
    <source>
        <dbReference type="PROSITE" id="PS51007"/>
    </source>
</evidence>
<keyword evidence="2" id="KW-0479">Metal-binding</keyword>
<evidence type="ECO:0000256" key="2">
    <source>
        <dbReference type="ARBA" id="ARBA00022723"/>
    </source>
</evidence>
<gene>
    <name evidence="5" type="ORF">MNBD_NITROSPIRAE01-644</name>
</gene>
<dbReference type="PROSITE" id="PS51007">
    <property type="entry name" value="CYTC"/>
    <property type="match status" value="4"/>
</dbReference>
<dbReference type="InterPro" id="IPR009056">
    <property type="entry name" value="Cyt_c-like_dom"/>
</dbReference>
<organism evidence="5">
    <name type="scientific">hydrothermal vent metagenome</name>
    <dbReference type="NCBI Taxonomy" id="652676"/>
    <lineage>
        <taxon>unclassified sequences</taxon>
        <taxon>metagenomes</taxon>
        <taxon>ecological metagenomes</taxon>
    </lineage>
</organism>
<sequence length="377" mass="41652">MFESKSVRLNLVLFSFFFFILVGFSLSPFVLQVEASDAPDAKVGKHLFKHYCAVCHGVTGAGNGLNADRLGDVEPADLTSESIDKLDDEEIYEVIDGGGAAIDISYYMPPWGALFSENQMWSLVAYIRTLSAANGAEEAAAVRLADLEKQGDEGCVACHSKEKDLLRPIGPNIGHEGSKLNREWVADFMKQPERLRPIGYMPLSKAKMPNFYFTDAEVDALVDYLMTLKDEGIHPSILMGWDSSDPAEIEKGQILFEEDYACDGCHTRGSDEGGIVGPDLSYAAERIRPEWMFYWIKNPQRIRPDSPMPNFNMPDDQIRSILSYIYSLAGDASLAMTVSGEAPADPEKLAKGKKILETKNCKGCHLIDPFNSQLGAE</sequence>
<dbReference type="GO" id="GO:0009055">
    <property type="term" value="F:electron transfer activity"/>
    <property type="evidence" value="ECO:0007669"/>
    <property type="project" value="InterPro"/>
</dbReference>
<name>A0A3B1D5U4_9ZZZZ</name>
<dbReference type="Pfam" id="PF00034">
    <property type="entry name" value="Cytochrom_C"/>
    <property type="match status" value="1"/>
</dbReference>
<keyword evidence="3" id="KW-0408">Iron</keyword>
<evidence type="ECO:0000256" key="3">
    <source>
        <dbReference type="ARBA" id="ARBA00023004"/>
    </source>
</evidence>
<dbReference type="SUPFAM" id="SSF46626">
    <property type="entry name" value="Cytochrome c"/>
    <property type="match status" value="4"/>
</dbReference>
<feature type="domain" description="Cytochrome c" evidence="4">
    <location>
        <begin position="247"/>
        <end position="329"/>
    </location>
</feature>
<dbReference type="EMBL" id="UOGF01000060">
    <property type="protein sequence ID" value="VAX30310.1"/>
    <property type="molecule type" value="Genomic_DNA"/>
</dbReference>
<dbReference type="InterPro" id="IPR036909">
    <property type="entry name" value="Cyt_c-like_dom_sf"/>
</dbReference>
<evidence type="ECO:0000313" key="5">
    <source>
        <dbReference type="EMBL" id="VAX30310.1"/>
    </source>
</evidence>
<reference evidence="5" key="1">
    <citation type="submission" date="2018-06" db="EMBL/GenBank/DDBJ databases">
        <authorList>
            <person name="Zhirakovskaya E."/>
        </authorList>
    </citation>
    <scope>NUCLEOTIDE SEQUENCE</scope>
</reference>
<dbReference type="Gene3D" id="1.10.760.10">
    <property type="entry name" value="Cytochrome c-like domain"/>
    <property type="match status" value="3"/>
</dbReference>
<dbReference type="GO" id="GO:0020037">
    <property type="term" value="F:heme binding"/>
    <property type="evidence" value="ECO:0007669"/>
    <property type="project" value="InterPro"/>
</dbReference>
<dbReference type="GO" id="GO:0046872">
    <property type="term" value="F:metal ion binding"/>
    <property type="evidence" value="ECO:0007669"/>
    <property type="project" value="UniProtKB-KW"/>
</dbReference>
<dbReference type="Pfam" id="PF13442">
    <property type="entry name" value="Cytochrome_CBB3"/>
    <property type="match status" value="2"/>
</dbReference>